<dbReference type="OrthoDB" id="5128805at2759"/>
<feature type="transmembrane region" description="Helical" evidence="2">
    <location>
        <begin position="97"/>
        <end position="121"/>
    </location>
</feature>
<proteinExistence type="predicted"/>
<feature type="region of interest" description="Disordered" evidence="1">
    <location>
        <begin position="1"/>
        <end position="40"/>
    </location>
</feature>
<keyword evidence="2" id="KW-0812">Transmembrane</keyword>
<evidence type="ECO:0000313" key="3">
    <source>
        <dbReference type="EMBL" id="KAF2729431.1"/>
    </source>
</evidence>
<accession>A0A9P4QR69</accession>
<name>A0A9P4QR69_9PLEO</name>
<feature type="compositionally biased region" description="Acidic residues" evidence="1">
    <location>
        <begin position="474"/>
        <end position="483"/>
    </location>
</feature>
<feature type="region of interest" description="Disordered" evidence="1">
    <location>
        <begin position="434"/>
        <end position="483"/>
    </location>
</feature>
<keyword evidence="2" id="KW-1133">Transmembrane helix</keyword>
<protein>
    <submittedName>
        <fullName evidence="3">Uncharacterized protein</fullName>
    </submittedName>
</protein>
<evidence type="ECO:0000256" key="2">
    <source>
        <dbReference type="SAM" id="Phobius"/>
    </source>
</evidence>
<dbReference type="Proteomes" id="UP000799444">
    <property type="component" value="Unassembled WGS sequence"/>
</dbReference>
<gene>
    <name evidence="3" type="ORF">EJ04DRAFT_527801</name>
</gene>
<reference evidence="3" key="1">
    <citation type="journal article" date="2020" name="Stud. Mycol.">
        <title>101 Dothideomycetes genomes: a test case for predicting lifestyles and emergence of pathogens.</title>
        <authorList>
            <person name="Haridas S."/>
            <person name="Albert R."/>
            <person name="Binder M."/>
            <person name="Bloem J."/>
            <person name="Labutti K."/>
            <person name="Salamov A."/>
            <person name="Andreopoulos B."/>
            <person name="Baker S."/>
            <person name="Barry K."/>
            <person name="Bills G."/>
            <person name="Bluhm B."/>
            <person name="Cannon C."/>
            <person name="Castanera R."/>
            <person name="Culley D."/>
            <person name="Daum C."/>
            <person name="Ezra D."/>
            <person name="Gonzalez J."/>
            <person name="Henrissat B."/>
            <person name="Kuo A."/>
            <person name="Liang C."/>
            <person name="Lipzen A."/>
            <person name="Lutzoni F."/>
            <person name="Magnuson J."/>
            <person name="Mondo S."/>
            <person name="Nolan M."/>
            <person name="Ohm R."/>
            <person name="Pangilinan J."/>
            <person name="Park H.-J."/>
            <person name="Ramirez L."/>
            <person name="Alfaro M."/>
            <person name="Sun H."/>
            <person name="Tritt A."/>
            <person name="Yoshinaga Y."/>
            <person name="Zwiers L.-H."/>
            <person name="Turgeon B."/>
            <person name="Goodwin S."/>
            <person name="Spatafora J."/>
            <person name="Crous P."/>
            <person name="Grigoriev I."/>
        </authorList>
    </citation>
    <scope>NUCLEOTIDE SEQUENCE</scope>
    <source>
        <strain evidence="3">CBS 125425</strain>
    </source>
</reference>
<dbReference type="AlphaFoldDB" id="A0A9P4QR69"/>
<keyword evidence="2" id="KW-0472">Membrane</keyword>
<evidence type="ECO:0000313" key="4">
    <source>
        <dbReference type="Proteomes" id="UP000799444"/>
    </source>
</evidence>
<feature type="compositionally biased region" description="Basic and acidic residues" evidence="1">
    <location>
        <begin position="446"/>
        <end position="473"/>
    </location>
</feature>
<keyword evidence="4" id="KW-1185">Reference proteome</keyword>
<comment type="caution">
    <text evidence="3">The sequence shown here is derived from an EMBL/GenBank/DDBJ whole genome shotgun (WGS) entry which is preliminary data.</text>
</comment>
<dbReference type="EMBL" id="ML996245">
    <property type="protein sequence ID" value="KAF2729431.1"/>
    <property type="molecule type" value="Genomic_DNA"/>
</dbReference>
<evidence type="ECO:0000256" key="1">
    <source>
        <dbReference type="SAM" id="MobiDB-lite"/>
    </source>
</evidence>
<organism evidence="3 4">
    <name type="scientific">Polyplosphaeria fusca</name>
    <dbReference type="NCBI Taxonomy" id="682080"/>
    <lineage>
        <taxon>Eukaryota</taxon>
        <taxon>Fungi</taxon>
        <taxon>Dikarya</taxon>
        <taxon>Ascomycota</taxon>
        <taxon>Pezizomycotina</taxon>
        <taxon>Dothideomycetes</taxon>
        <taxon>Pleosporomycetidae</taxon>
        <taxon>Pleosporales</taxon>
        <taxon>Tetraplosphaeriaceae</taxon>
        <taxon>Polyplosphaeria</taxon>
    </lineage>
</organism>
<sequence length="483" mass="55535">MSGPSTRPSPKAYSPVPTQERIDDDVEAPRNSVEDQDDDLYTTSAPLLSARSRGNEVPLRVGESCWYHKMLNWRPFGRKQNSQAYDAPVKGRNWRKIVFWSFLGTLVAAIVALSISTGVLANQLDTERRSSWSKCNRQQWQRHTRVPKNDAWASSSNSLNFPRLYPPLKTPQSYACQAAWNTLRYVPCHEKIWNRSWDNGKQSSIFDPDIGLYNEALCSDQCQYSINRAFSLISSQCTEDDTFDTSDYIGAFTADPGLEDGPLNVIRTIAQRLQHTCRQEPTNPNSYYWSRSAYCPRIMWEDWFIVDGMHAGTLAGLDVFEKRTARPKTEFPRTRSHYISDTCDDIPNSYIYSRAPRREFGPSRNSTTCDWCTMDWFARKLMAWEKGTVEDPETGKAVALKDYLRRVRRAGQRCETEAWERVWARALRRYKQNGDLPEGWDGEDKEPEKPCKEGGEGEGVGRNEHLLEWRNADGDEEVEVEAE</sequence>